<gene>
    <name evidence="2" type="ORF">GCM10010346_07610</name>
</gene>
<organism evidence="2 3">
    <name type="scientific">Streptomyces chryseus</name>
    <dbReference type="NCBI Taxonomy" id="68186"/>
    <lineage>
        <taxon>Bacteria</taxon>
        <taxon>Bacillati</taxon>
        <taxon>Actinomycetota</taxon>
        <taxon>Actinomycetes</taxon>
        <taxon>Kitasatosporales</taxon>
        <taxon>Streptomycetaceae</taxon>
        <taxon>Streptomyces</taxon>
    </lineage>
</organism>
<evidence type="ECO:0000313" key="2">
    <source>
        <dbReference type="EMBL" id="GHA87370.1"/>
    </source>
</evidence>
<accession>A0ABQ3DG32</accession>
<proteinExistence type="predicted"/>
<keyword evidence="3" id="KW-1185">Reference proteome</keyword>
<name>A0ABQ3DG32_9ACTN</name>
<comment type="caution">
    <text evidence="2">The sequence shown here is derived from an EMBL/GenBank/DDBJ whole genome shotgun (WGS) entry which is preliminary data.</text>
</comment>
<keyword evidence="1" id="KW-1133">Transmembrane helix</keyword>
<keyword evidence="1" id="KW-0812">Transmembrane</keyword>
<evidence type="ECO:0008006" key="4">
    <source>
        <dbReference type="Google" id="ProtNLM"/>
    </source>
</evidence>
<sequence length="175" mass="19539">MDHQGRDIIQAAESVELTYRPARGDVLAGFRARDRVRRLHVLRWAVMTLFAGFALLLLVAPGGPPAGNVLLCALVVLFVWAVPHVQAHHVMRVVGWQGEYRTTVTGAGVSAATEHATLTVRWSLLRGYRETRDHVVLLSRDPGILCLEVLPKRGLAAPDDMDRLRDILDRNLRRL</sequence>
<feature type="transmembrane region" description="Helical" evidence="1">
    <location>
        <begin position="41"/>
        <end position="60"/>
    </location>
</feature>
<dbReference type="Proteomes" id="UP000599437">
    <property type="component" value="Unassembled WGS sequence"/>
</dbReference>
<keyword evidence="1" id="KW-0472">Membrane</keyword>
<dbReference type="EMBL" id="BMVO01000001">
    <property type="protein sequence ID" value="GHA87370.1"/>
    <property type="molecule type" value="Genomic_DNA"/>
</dbReference>
<evidence type="ECO:0000313" key="3">
    <source>
        <dbReference type="Proteomes" id="UP000599437"/>
    </source>
</evidence>
<evidence type="ECO:0000256" key="1">
    <source>
        <dbReference type="SAM" id="Phobius"/>
    </source>
</evidence>
<reference evidence="3" key="1">
    <citation type="journal article" date="2019" name="Int. J. Syst. Evol. Microbiol.">
        <title>The Global Catalogue of Microorganisms (GCM) 10K type strain sequencing project: providing services to taxonomists for standard genome sequencing and annotation.</title>
        <authorList>
            <consortium name="The Broad Institute Genomics Platform"/>
            <consortium name="The Broad Institute Genome Sequencing Center for Infectious Disease"/>
            <person name="Wu L."/>
            <person name="Ma J."/>
        </authorList>
    </citation>
    <scope>NUCLEOTIDE SEQUENCE [LARGE SCALE GENOMIC DNA]</scope>
    <source>
        <strain evidence="3">JCM 4737</strain>
    </source>
</reference>
<dbReference type="RefSeq" id="WP_138895300.1">
    <property type="nucleotide sequence ID" value="NZ_BMVO01000001.1"/>
</dbReference>
<protein>
    <recommendedName>
        <fullName evidence="4">YcxB-like protein domain-containing protein</fullName>
    </recommendedName>
</protein>
<feature type="transmembrane region" description="Helical" evidence="1">
    <location>
        <begin position="66"/>
        <end position="82"/>
    </location>
</feature>